<accession>A2EMT1</accession>
<dbReference type="AlphaFoldDB" id="A2EMT1"/>
<name>A2EMT1_TRIV3</name>
<reference evidence="1" key="2">
    <citation type="journal article" date="2007" name="Science">
        <title>Draft genome sequence of the sexually transmitted pathogen Trichomonas vaginalis.</title>
        <authorList>
            <person name="Carlton J.M."/>
            <person name="Hirt R.P."/>
            <person name="Silva J.C."/>
            <person name="Delcher A.L."/>
            <person name="Schatz M."/>
            <person name="Zhao Q."/>
            <person name="Wortman J.R."/>
            <person name="Bidwell S.L."/>
            <person name="Alsmark U.C.M."/>
            <person name="Besteiro S."/>
            <person name="Sicheritz-Ponten T."/>
            <person name="Noel C.J."/>
            <person name="Dacks J.B."/>
            <person name="Foster P.G."/>
            <person name="Simillion C."/>
            <person name="Van de Peer Y."/>
            <person name="Miranda-Saavedra D."/>
            <person name="Barton G.J."/>
            <person name="Westrop G.D."/>
            <person name="Mueller S."/>
            <person name="Dessi D."/>
            <person name="Fiori P.L."/>
            <person name="Ren Q."/>
            <person name="Paulsen I."/>
            <person name="Zhang H."/>
            <person name="Bastida-Corcuera F.D."/>
            <person name="Simoes-Barbosa A."/>
            <person name="Brown M.T."/>
            <person name="Hayes R.D."/>
            <person name="Mukherjee M."/>
            <person name="Okumura C.Y."/>
            <person name="Schneider R."/>
            <person name="Smith A.J."/>
            <person name="Vanacova S."/>
            <person name="Villalvazo M."/>
            <person name="Haas B.J."/>
            <person name="Pertea M."/>
            <person name="Feldblyum T.V."/>
            <person name="Utterback T.R."/>
            <person name="Shu C.L."/>
            <person name="Osoegawa K."/>
            <person name="de Jong P.J."/>
            <person name="Hrdy I."/>
            <person name="Horvathova L."/>
            <person name="Zubacova Z."/>
            <person name="Dolezal P."/>
            <person name="Malik S.B."/>
            <person name="Logsdon J.M. Jr."/>
            <person name="Henze K."/>
            <person name="Gupta A."/>
            <person name="Wang C.C."/>
            <person name="Dunne R.L."/>
            <person name="Upcroft J.A."/>
            <person name="Upcroft P."/>
            <person name="White O."/>
            <person name="Salzberg S.L."/>
            <person name="Tang P."/>
            <person name="Chiu C.-H."/>
            <person name="Lee Y.-S."/>
            <person name="Embley T.M."/>
            <person name="Coombs G.H."/>
            <person name="Mottram J.C."/>
            <person name="Tachezy J."/>
            <person name="Fraser-Liggett C.M."/>
            <person name="Johnson P.J."/>
        </authorList>
    </citation>
    <scope>NUCLEOTIDE SEQUENCE [LARGE SCALE GENOMIC DNA]</scope>
    <source>
        <strain evidence="1">G3</strain>
    </source>
</reference>
<dbReference type="VEuPathDB" id="TrichDB:TVAGG3_0754930"/>
<proteinExistence type="predicted"/>
<protein>
    <submittedName>
        <fullName evidence="1">Uncharacterized protein</fullName>
    </submittedName>
</protein>
<dbReference type="KEGG" id="tva:4763876"/>
<keyword evidence="2" id="KW-1185">Reference proteome</keyword>
<evidence type="ECO:0000313" key="2">
    <source>
        <dbReference type="Proteomes" id="UP000001542"/>
    </source>
</evidence>
<dbReference type="InParanoid" id="A2EMT1"/>
<sequence>MFLIFAICALSRVHYHDEPRYDANGLGKAFKKITHVVTRPVKKVFHVATKVTSVVTKPVVRLIHHSSTSEWESPCQITSFTTNTGSNDWVVDNLDDAVNDVASQFSLNADSVRNYFNRCKWSQNSKQLFNNLNFDKLADVNQRSALRAATVIKVSKDGSNFNINVRQISTLANIYASTVRKDHSRTLVFSSSSTHASWRPLEANELQDIFNACEEEIAPTLNQYKAI</sequence>
<dbReference type="EMBL" id="DS113434">
    <property type="protein sequence ID" value="EAY06004.1"/>
    <property type="molecule type" value="Genomic_DNA"/>
</dbReference>
<dbReference type="Proteomes" id="UP000001542">
    <property type="component" value="Unassembled WGS sequence"/>
</dbReference>
<dbReference type="VEuPathDB" id="TrichDB:TVAG_053280"/>
<dbReference type="RefSeq" id="XP_001318227.1">
    <property type="nucleotide sequence ID" value="XM_001318192.1"/>
</dbReference>
<gene>
    <name evidence="1" type="ORF">TVAG_053280</name>
</gene>
<reference evidence="1" key="1">
    <citation type="submission" date="2006-10" db="EMBL/GenBank/DDBJ databases">
        <authorList>
            <person name="Amadeo P."/>
            <person name="Zhao Q."/>
            <person name="Wortman J."/>
            <person name="Fraser-Liggett C."/>
            <person name="Carlton J."/>
        </authorList>
    </citation>
    <scope>NUCLEOTIDE SEQUENCE</scope>
    <source>
        <strain evidence="1">G3</strain>
    </source>
</reference>
<organism evidence="1 2">
    <name type="scientific">Trichomonas vaginalis (strain ATCC PRA-98 / G3)</name>
    <dbReference type="NCBI Taxonomy" id="412133"/>
    <lineage>
        <taxon>Eukaryota</taxon>
        <taxon>Metamonada</taxon>
        <taxon>Parabasalia</taxon>
        <taxon>Trichomonadida</taxon>
        <taxon>Trichomonadidae</taxon>
        <taxon>Trichomonas</taxon>
    </lineage>
</organism>
<evidence type="ECO:0000313" key="1">
    <source>
        <dbReference type="EMBL" id="EAY06004.1"/>
    </source>
</evidence>